<organism evidence="11">
    <name type="scientific">Selaginella moellendorffii</name>
    <name type="common">Spikemoss</name>
    <dbReference type="NCBI Taxonomy" id="88036"/>
    <lineage>
        <taxon>Eukaryota</taxon>
        <taxon>Viridiplantae</taxon>
        <taxon>Streptophyta</taxon>
        <taxon>Embryophyta</taxon>
        <taxon>Tracheophyta</taxon>
        <taxon>Lycopodiopsida</taxon>
        <taxon>Selaginellales</taxon>
        <taxon>Selaginellaceae</taxon>
        <taxon>Selaginella</taxon>
    </lineage>
</organism>
<dbReference type="OMA" id="RESCHIN"/>
<evidence type="ECO:0000259" key="9">
    <source>
        <dbReference type="PROSITE" id="PS50067"/>
    </source>
</evidence>
<evidence type="ECO:0000256" key="7">
    <source>
        <dbReference type="PROSITE-ProRule" id="PRU00283"/>
    </source>
</evidence>
<dbReference type="PANTHER" id="PTHR47972">
    <property type="entry name" value="KINESIN-LIKE PROTEIN KLP-3"/>
    <property type="match status" value="1"/>
</dbReference>
<keyword evidence="2 8" id="KW-0493">Microtubule</keyword>
<evidence type="ECO:0000313" key="10">
    <source>
        <dbReference type="EMBL" id="EFJ06103.1"/>
    </source>
</evidence>
<keyword evidence="11" id="KW-1185">Reference proteome</keyword>
<feature type="non-terminal residue" evidence="10">
    <location>
        <position position="332"/>
    </location>
</feature>
<evidence type="ECO:0000313" key="11">
    <source>
        <dbReference type="Proteomes" id="UP000001514"/>
    </source>
</evidence>
<protein>
    <recommendedName>
        <fullName evidence="8">Kinesin-like protein</fullName>
    </recommendedName>
</protein>
<dbReference type="InterPro" id="IPR027640">
    <property type="entry name" value="Kinesin-like_fam"/>
</dbReference>
<name>D8TB66_SELML</name>
<dbReference type="InterPro" id="IPR019821">
    <property type="entry name" value="Kinesin_motor_CS"/>
</dbReference>
<evidence type="ECO:0000256" key="8">
    <source>
        <dbReference type="RuleBase" id="RU000394"/>
    </source>
</evidence>
<dbReference type="Pfam" id="PF00225">
    <property type="entry name" value="Kinesin"/>
    <property type="match status" value="1"/>
</dbReference>
<dbReference type="InParanoid" id="D8TB66"/>
<dbReference type="PROSITE" id="PS50067">
    <property type="entry name" value="KINESIN_MOTOR_2"/>
    <property type="match status" value="1"/>
</dbReference>
<dbReference type="eggNOG" id="KOG0239">
    <property type="taxonomic scope" value="Eukaryota"/>
</dbReference>
<dbReference type="GO" id="GO:0005874">
    <property type="term" value="C:microtubule"/>
    <property type="evidence" value="ECO:0007669"/>
    <property type="project" value="UniProtKB-KW"/>
</dbReference>
<dbReference type="PANTHER" id="PTHR47972:SF28">
    <property type="entry name" value="KINESIN-LIKE PROTEIN KLP-3"/>
    <property type="match status" value="1"/>
</dbReference>
<dbReference type="FunFam" id="3.40.850.10:FF:000044">
    <property type="entry name" value="p-loop containing nucleoside triphosphate hydrolases superfamily protein"/>
    <property type="match status" value="1"/>
</dbReference>
<dbReference type="GO" id="GO:0007018">
    <property type="term" value="P:microtubule-based movement"/>
    <property type="evidence" value="ECO:0007669"/>
    <property type="project" value="InterPro"/>
</dbReference>
<evidence type="ECO:0000256" key="1">
    <source>
        <dbReference type="ARBA" id="ARBA00010899"/>
    </source>
</evidence>
<evidence type="ECO:0000256" key="3">
    <source>
        <dbReference type="ARBA" id="ARBA00022741"/>
    </source>
</evidence>
<dbReference type="PRINTS" id="PR00380">
    <property type="entry name" value="KINESINHEAVY"/>
</dbReference>
<reference evidence="10 11" key="1">
    <citation type="journal article" date="2011" name="Science">
        <title>The Selaginella genome identifies genetic changes associated with the evolution of vascular plants.</title>
        <authorList>
            <person name="Banks J.A."/>
            <person name="Nishiyama T."/>
            <person name="Hasebe M."/>
            <person name="Bowman J.L."/>
            <person name="Gribskov M."/>
            <person name="dePamphilis C."/>
            <person name="Albert V.A."/>
            <person name="Aono N."/>
            <person name="Aoyama T."/>
            <person name="Ambrose B.A."/>
            <person name="Ashton N.W."/>
            <person name="Axtell M.J."/>
            <person name="Barker E."/>
            <person name="Barker M.S."/>
            <person name="Bennetzen J.L."/>
            <person name="Bonawitz N.D."/>
            <person name="Chapple C."/>
            <person name="Cheng C."/>
            <person name="Correa L.G."/>
            <person name="Dacre M."/>
            <person name="DeBarry J."/>
            <person name="Dreyer I."/>
            <person name="Elias M."/>
            <person name="Engstrom E.M."/>
            <person name="Estelle M."/>
            <person name="Feng L."/>
            <person name="Finet C."/>
            <person name="Floyd S.K."/>
            <person name="Frommer W.B."/>
            <person name="Fujita T."/>
            <person name="Gramzow L."/>
            <person name="Gutensohn M."/>
            <person name="Harholt J."/>
            <person name="Hattori M."/>
            <person name="Heyl A."/>
            <person name="Hirai T."/>
            <person name="Hiwatashi Y."/>
            <person name="Ishikawa M."/>
            <person name="Iwata M."/>
            <person name="Karol K.G."/>
            <person name="Koehler B."/>
            <person name="Kolukisaoglu U."/>
            <person name="Kubo M."/>
            <person name="Kurata T."/>
            <person name="Lalonde S."/>
            <person name="Li K."/>
            <person name="Li Y."/>
            <person name="Litt A."/>
            <person name="Lyons E."/>
            <person name="Manning G."/>
            <person name="Maruyama T."/>
            <person name="Michael T.P."/>
            <person name="Mikami K."/>
            <person name="Miyazaki S."/>
            <person name="Morinaga S."/>
            <person name="Murata T."/>
            <person name="Mueller-Roeber B."/>
            <person name="Nelson D.R."/>
            <person name="Obara M."/>
            <person name="Oguri Y."/>
            <person name="Olmstead R.G."/>
            <person name="Onodera N."/>
            <person name="Petersen B.L."/>
            <person name="Pils B."/>
            <person name="Prigge M."/>
            <person name="Rensing S.A."/>
            <person name="Riano-Pachon D.M."/>
            <person name="Roberts A.W."/>
            <person name="Sato Y."/>
            <person name="Scheller H.V."/>
            <person name="Schulz B."/>
            <person name="Schulz C."/>
            <person name="Shakirov E.V."/>
            <person name="Shibagaki N."/>
            <person name="Shinohara N."/>
            <person name="Shippen D.E."/>
            <person name="Soerensen I."/>
            <person name="Sotooka R."/>
            <person name="Sugimoto N."/>
            <person name="Sugita M."/>
            <person name="Sumikawa N."/>
            <person name="Tanurdzic M."/>
            <person name="Theissen G."/>
            <person name="Ulvskov P."/>
            <person name="Wakazuki S."/>
            <person name="Weng J.K."/>
            <person name="Willats W.W."/>
            <person name="Wipf D."/>
            <person name="Wolf P.G."/>
            <person name="Yang L."/>
            <person name="Zimmer A.D."/>
            <person name="Zhu Q."/>
            <person name="Mitros T."/>
            <person name="Hellsten U."/>
            <person name="Loque D."/>
            <person name="Otillar R."/>
            <person name="Salamov A."/>
            <person name="Schmutz J."/>
            <person name="Shapiro H."/>
            <person name="Lindquist E."/>
            <person name="Lucas S."/>
            <person name="Rokhsar D."/>
            <person name="Grigoriev I.V."/>
        </authorList>
    </citation>
    <scope>NUCLEOTIDE SEQUENCE [LARGE SCALE GENOMIC DNA]</scope>
</reference>
<dbReference type="SMART" id="SM00129">
    <property type="entry name" value="KISc"/>
    <property type="match status" value="1"/>
</dbReference>
<comment type="similarity">
    <text evidence="1">Belongs to the TRAFAC class myosin-kinesin ATPase superfamily. Kinesin family. KIN-14 subfamily.</text>
</comment>
<dbReference type="InterPro" id="IPR001752">
    <property type="entry name" value="Kinesin_motor_dom"/>
</dbReference>
<dbReference type="InterPro" id="IPR036961">
    <property type="entry name" value="Kinesin_motor_dom_sf"/>
</dbReference>
<dbReference type="EMBL" id="GL377707">
    <property type="protein sequence ID" value="EFJ06103.1"/>
    <property type="molecule type" value="Genomic_DNA"/>
</dbReference>
<evidence type="ECO:0000256" key="4">
    <source>
        <dbReference type="ARBA" id="ARBA00022840"/>
    </source>
</evidence>
<dbReference type="GO" id="GO:0015630">
    <property type="term" value="C:microtubule cytoskeleton"/>
    <property type="evidence" value="ECO:0000318"/>
    <property type="project" value="GO_Central"/>
</dbReference>
<evidence type="ECO:0000256" key="6">
    <source>
        <dbReference type="ARBA" id="ARBA00023175"/>
    </source>
</evidence>
<keyword evidence="5" id="KW-0175">Coiled coil</keyword>
<keyword evidence="3 7" id="KW-0547">Nucleotide-binding</keyword>
<dbReference type="GO" id="GO:0008017">
    <property type="term" value="F:microtubule binding"/>
    <property type="evidence" value="ECO:0000318"/>
    <property type="project" value="GO_Central"/>
</dbReference>
<dbReference type="GO" id="GO:0007017">
    <property type="term" value="P:microtubule-based process"/>
    <property type="evidence" value="ECO:0000318"/>
    <property type="project" value="GO_Central"/>
</dbReference>
<dbReference type="Proteomes" id="UP000001514">
    <property type="component" value="Unassembled WGS sequence"/>
</dbReference>
<dbReference type="InterPro" id="IPR027417">
    <property type="entry name" value="P-loop_NTPase"/>
</dbReference>
<sequence>MIANKELRKSFCFNRIFGPRATQESVYLDTQPLIRSVLDGYNVCIFAYGQTGSGKTYTMSGPDNLTEETWGVNYRALHDLFKITTDRKNLFQYEIVVQFLEIYNEHLRDLLTGDSGNKKLEIRNCSQKNGINVPDATMMPVNSTADVLQLMKLGQKNRSVGSTAMNERSSRSHSVLTVHVRGKDLKTGAVLHGSLHLVDLAGSERVDKSEATGERLKEAQYINKSLAALGDVIAALSVKSSHVPYRNSKLTQLLQDSLGGQAKALMFVHMSPDIESFSETLSTLKFAERVATVELGAARTNRESGEVRDLKDQVMALKEAMAKKDAEIEKLK</sequence>
<dbReference type="AlphaFoldDB" id="D8TB66"/>
<keyword evidence="6 7" id="KW-0505">Motor protein</keyword>
<accession>D8TB66</accession>
<dbReference type="GO" id="GO:0005524">
    <property type="term" value="F:ATP binding"/>
    <property type="evidence" value="ECO:0007669"/>
    <property type="project" value="UniProtKB-UniRule"/>
</dbReference>
<gene>
    <name evidence="10" type="ORF">SELMODRAFT_162627</name>
</gene>
<dbReference type="PROSITE" id="PS00411">
    <property type="entry name" value="KINESIN_MOTOR_1"/>
    <property type="match status" value="1"/>
</dbReference>
<dbReference type="GO" id="GO:0003777">
    <property type="term" value="F:microtubule motor activity"/>
    <property type="evidence" value="ECO:0007669"/>
    <property type="project" value="InterPro"/>
</dbReference>
<evidence type="ECO:0000256" key="2">
    <source>
        <dbReference type="ARBA" id="ARBA00022701"/>
    </source>
</evidence>
<dbReference type="KEGG" id="smo:SELMODRAFT_162627"/>
<dbReference type="HOGENOM" id="CLU_001485_2_2_1"/>
<dbReference type="SUPFAM" id="SSF52540">
    <property type="entry name" value="P-loop containing nucleoside triphosphate hydrolases"/>
    <property type="match status" value="1"/>
</dbReference>
<evidence type="ECO:0000256" key="5">
    <source>
        <dbReference type="ARBA" id="ARBA00023054"/>
    </source>
</evidence>
<dbReference type="Gramene" id="EFJ06103">
    <property type="protein sequence ID" value="EFJ06103"/>
    <property type="gene ID" value="SELMODRAFT_162627"/>
</dbReference>
<dbReference type="Gene3D" id="3.40.850.10">
    <property type="entry name" value="Kinesin motor domain"/>
    <property type="match status" value="1"/>
</dbReference>
<feature type="domain" description="Kinesin motor" evidence="9">
    <location>
        <begin position="1"/>
        <end position="293"/>
    </location>
</feature>
<dbReference type="OrthoDB" id="3176171at2759"/>
<proteinExistence type="inferred from homology"/>
<feature type="binding site" evidence="7">
    <location>
        <begin position="49"/>
        <end position="56"/>
    </location>
    <ligand>
        <name>ATP</name>
        <dbReference type="ChEBI" id="CHEBI:30616"/>
    </ligand>
</feature>
<dbReference type="STRING" id="88036.D8TB66"/>
<keyword evidence="4 7" id="KW-0067">ATP-binding</keyword>